<feature type="binding site" evidence="11">
    <location>
        <position position="327"/>
    </location>
    <ligand>
        <name>Zn(2+)</name>
        <dbReference type="ChEBI" id="CHEBI:29105"/>
        <note>catalytic</note>
    </ligand>
</feature>
<dbReference type="eggNOG" id="COG0308">
    <property type="taxonomic scope" value="Bacteria"/>
</dbReference>
<dbReference type="OrthoDB" id="100605at2"/>
<dbReference type="RefSeq" id="WP_023173783.1">
    <property type="nucleotide sequence ID" value="NC_022600.1"/>
</dbReference>
<evidence type="ECO:0000259" key="15">
    <source>
        <dbReference type="Pfam" id="PF11838"/>
    </source>
</evidence>
<comment type="cofactor">
    <cofactor evidence="11 13">
        <name>Zn(2+)</name>
        <dbReference type="ChEBI" id="CHEBI:29105"/>
    </cofactor>
    <text evidence="11 13">Binds 1 zinc ion per subunit.</text>
</comment>
<dbReference type="GO" id="GO:0005737">
    <property type="term" value="C:cytoplasm"/>
    <property type="evidence" value="ECO:0007669"/>
    <property type="project" value="TreeGrafter"/>
</dbReference>
<dbReference type="KEGG" id="glj:GKIL_2363"/>
<organism evidence="17 18">
    <name type="scientific">Gloeobacter kilaueensis (strain ATCC BAA-2537 / CCAP 1431/1 / ULC 316 / JS1)</name>
    <dbReference type="NCBI Taxonomy" id="1183438"/>
    <lineage>
        <taxon>Bacteria</taxon>
        <taxon>Bacillati</taxon>
        <taxon>Cyanobacteriota</taxon>
        <taxon>Cyanophyceae</taxon>
        <taxon>Gloeobacterales</taxon>
        <taxon>Gloeobacteraceae</taxon>
        <taxon>Gloeobacter</taxon>
    </lineage>
</organism>
<dbReference type="InterPro" id="IPR042097">
    <property type="entry name" value="Aminopeptidase_N-like_N_sf"/>
</dbReference>
<dbReference type="PRINTS" id="PR00756">
    <property type="entry name" value="ALADIPTASE"/>
</dbReference>
<keyword evidence="5 11" id="KW-0479">Metal-binding</keyword>
<evidence type="ECO:0000256" key="12">
    <source>
        <dbReference type="PIRSR" id="PIRSR634016-4"/>
    </source>
</evidence>
<feature type="binding site" evidence="10">
    <location>
        <position position="158"/>
    </location>
    <ligand>
        <name>substrate</name>
    </ligand>
</feature>
<feature type="binding site" evidence="10">
    <location>
        <position position="812"/>
    </location>
    <ligand>
        <name>substrate</name>
    </ligand>
</feature>
<dbReference type="PATRIC" id="fig|1183438.3.peg.2321"/>
<evidence type="ECO:0000256" key="2">
    <source>
        <dbReference type="ARBA" id="ARBA00010136"/>
    </source>
</evidence>
<dbReference type="GO" id="GO:0005615">
    <property type="term" value="C:extracellular space"/>
    <property type="evidence" value="ECO:0007669"/>
    <property type="project" value="TreeGrafter"/>
</dbReference>
<dbReference type="GO" id="GO:0042277">
    <property type="term" value="F:peptide binding"/>
    <property type="evidence" value="ECO:0007669"/>
    <property type="project" value="TreeGrafter"/>
</dbReference>
<dbReference type="Proteomes" id="UP000017396">
    <property type="component" value="Chromosome"/>
</dbReference>
<evidence type="ECO:0000256" key="3">
    <source>
        <dbReference type="ARBA" id="ARBA00022438"/>
    </source>
</evidence>
<dbReference type="Pfam" id="PF01433">
    <property type="entry name" value="Peptidase_M1"/>
    <property type="match status" value="1"/>
</dbReference>
<dbReference type="EC" id="3.4.11.-" evidence="13"/>
<feature type="site" description="Transition state stabilizer" evidence="12">
    <location>
        <position position="412"/>
    </location>
</feature>
<name>U5QLW4_GLOK1</name>
<dbReference type="SUPFAM" id="SSF55486">
    <property type="entry name" value="Metalloproteases ('zincins'), catalytic domain"/>
    <property type="match status" value="1"/>
</dbReference>
<proteinExistence type="inferred from homology"/>
<dbReference type="Gene3D" id="1.10.390.10">
    <property type="entry name" value="Neutral Protease Domain 2"/>
    <property type="match status" value="1"/>
</dbReference>
<evidence type="ECO:0000256" key="6">
    <source>
        <dbReference type="ARBA" id="ARBA00022801"/>
    </source>
</evidence>
<dbReference type="Gene3D" id="1.25.50.20">
    <property type="match status" value="1"/>
</dbReference>
<dbReference type="Gene3D" id="2.60.40.1730">
    <property type="entry name" value="tricorn interacting facor f3 domain"/>
    <property type="match status" value="1"/>
</dbReference>
<dbReference type="InterPro" id="IPR024571">
    <property type="entry name" value="ERAP1-like_C_dom"/>
</dbReference>
<comment type="similarity">
    <text evidence="2 13">Belongs to the peptidase M1 family.</text>
</comment>
<dbReference type="Pfam" id="PF17900">
    <property type="entry name" value="Peptidase_M1_N"/>
    <property type="match status" value="1"/>
</dbReference>
<dbReference type="GO" id="GO:0006508">
    <property type="term" value="P:proteolysis"/>
    <property type="evidence" value="ECO:0007669"/>
    <property type="project" value="UniProtKB-KW"/>
</dbReference>
<dbReference type="Pfam" id="PF11838">
    <property type="entry name" value="ERAP1_C"/>
    <property type="match status" value="1"/>
</dbReference>
<feature type="active site" description="Proton acceptor" evidence="9">
    <location>
        <position position="328"/>
    </location>
</feature>
<evidence type="ECO:0000259" key="14">
    <source>
        <dbReference type="Pfam" id="PF01433"/>
    </source>
</evidence>
<feature type="domain" description="Aminopeptidase N-like N-terminal" evidence="16">
    <location>
        <begin position="43"/>
        <end position="221"/>
    </location>
</feature>
<dbReference type="InterPro" id="IPR027268">
    <property type="entry name" value="Peptidase_M4/M1_CTD_sf"/>
</dbReference>
<evidence type="ECO:0000256" key="7">
    <source>
        <dbReference type="ARBA" id="ARBA00022833"/>
    </source>
</evidence>
<evidence type="ECO:0000256" key="13">
    <source>
        <dbReference type="RuleBase" id="RU364040"/>
    </source>
</evidence>
<keyword evidence="7 11" id="KW-0862">Zinc</keyword>
<dbReference type="Gene3D" id="2.60.40.1910">
    <property type="match status" value="1"/>
</dbReference>
<dbReference type="GO" id="GO:0008270">
    <property type="term" value="F:zinc ion binding"/>
    <property type="evidence" value="ECO:0007669"/>
    <property type="project" value="UniProtKB-UniRule"/>
</dbReference>
<keyword evidence="18" id="KW-1185">Reference proteome</keyword>
<sequence length="892" mass="99076">MLSRPLVYLLAGLAWALSLVGPVRAEPKFAFENTPGQLPKEVVPQSYAIAITPDPKSLTFRGSETITVKVRKATRTITLNALNLQITNVRLDDQTDGTISIDPDRQTASFDFPQDIPAGIHKLALDFAGRANLQAEGLYYVRYQTNEGGKVMFGTQMEPTDARRMFPLWDEPVFRASFQLSVTLPQSMSAVSNMPVEREEPLGSGLKTVRFAPTPPMASYLVVLCAGEFESLKDTVDGIDISVVTTKGKKETGRYALEVLKQILPYYNDYFGVKYPLPKLDMIAVPGGFSGAMENWGGITYNEAILLFDPAHSTQQTREAIYGVVAHEVAHQWFGDLVTMAWWDNLWLNEGFASWMSAKATDHFNPDWQIWLRSSGSKNTAMLFDARRTTHPIQQPVTNPAEAASAFDEITYQKGQAVLRMFESYLGEDRFRAGIRAYMAAHQFANTTTADLWEALGQASGQPVSSIAAGWTEQPGFPLLSVEGNCHASRYNLTLNQSRFTINDPKAQPLLWQIPITYGQGLPADNQNYLLAAKTGALMSASCRLPLKFNLGDTGYYRVRYAPTLFKALKQRFTQLPAADRVNLLSDSWAAVQANQARASDYLALVNVAKGDSELAVWQQILGSLNEIDRLEIGRPGRIPFQGYARTLLEPVYRRVGWDAAPGEAGTTSLLRTSVLTALGRFKDESVIREAQRRFQVFLKAPDSLPPNLRPAVFNTVGRYADSGTYEALLTLGRKTTSTEEKRLYYGALAGALDPKLAQRTLALALSDELEPNLATNLVQTVAERGEQPELAWEFAQKHYQPLLEKLAFFRRYRYLPNLVANFSDAEFAQQLEDFARAHLPADAQAEVRKGVESVRASASIKQKQLTNIDRYACDQSKTPGQRTPQVCVGVE</sequence>
<feature type="domain" description="ERAP1-like C-terminal" evidence="15">
    <location>
        <begin position="547"/>
        <end position="857"/>
    </location>
</feature>
<evidence type="ECO:0000256" key="4">
    <source>
        <dbReference type="ARBA" id="ARBA00022670"/>
    </source>
</evidence>
<dbReference type="HOGENOM" id="CLU_003705_0_1_3"/>
<keyword evidence="3 13" id="KW-0031">Aminopeptidase</keyword>
<dbReference type="GO" id="GO:0016020">
    <property type="term" value="C:membrane"/>
    <property type="evidence" value="ECO:0007669"/>
    <property type="project" value="TreeGrafter"/>
</dbReference>
<dbReference type="PANTHER" id="PTHR11533">
    <property type="entry name" value="PROTEASE M1 ZINC METALLOPROTEASE"/>
    <property type="match status" value="1"/>
</dbReference>
<dbReference type="SUPFAM" id="SSF63737">
    <property type="entry name" value="Leukotriene A4 hydrolase N-terminal domain"/>
    <property type="match status" value="1"/>
</dbReference>
<dbReference type="GO" id="GO:0043171">
    <property type="term" value="P:peptide catabolic process"/>
    <property type="evidence" value="ECO:0007669"/>
    <property type="project" value="TreeGrafter"/>
</dbReference>
<dbReference type="GO" id="GO:0070006">
    <property type="term" value="F:metalloaminopeptidase activity"/>
    <property type="evidence" value="ECO:0007669"/>
    <property type="project" value="TreeGrafter"/>
</dbReference>
<dbReference type="InterPro" id="IPR014782">
    <property type="entry name" value="Peptidase_M1_dom"/>
</dbReference>
<reference evidence="17 18" key="1">
    <citation type="journal article" date="2013" name="PLoS ONE">
        <title>Cultivation and Complete Genome Sequencing of Gloeobacter kilaueensis sp. nov., from a Lava Cave in Kilauea Caldera, Hawai'i.</title>
        <authorList>
            <person name="Saw J.H."/>
            <person name="Schatz M."/>
            <person name="Brown M.V."/>
            <person name="Kunkel D.D."/>
            <person name="Foster J.S."/>
            <person name="Shick H."/>
            <person name="Christensen S."/>
            <person name="Hou S."/>
            <person name="Wan X."/>
            <person name="Donachie S.P."/>
        </authorList>
    </citation>
    <scope>NUCLEOTIDE SEQUENCE [LARGE SCALE GENOMIC DNA]</scope>
    <source>
        <strain evidence="18">JS</strain>
    </source>
</reference>
<feature type="binding site" evidence="10">
    <location>
        <begin position="291"/>
        <end position="295"/>
    </location>
    <ligand>
        <name>substrate</name>
    </ligand>
</feature>
<feature type="binding site" evidence="11">
    <location>
        <position position="350"/>
    </location>
    <ligand>
        <name>Zn(2+)</name>
        <dbReference type="ChEBI" id="CHEBI:29105"/>
        <note>catalytic</note>
    </ligand>
</feature>
<evidence type="ECO:0000256" key="10">
    <source>
        <dbReference type="PIRSR" id="PIRSR634016-2"/>
    </source>
</evidence>
<dbReference type="InterPro" id="IPR034016">
    <property type="entry name" value="M1_APN-typ"/>
</dbReference>
<dbReference type="InterPro" id="IPR001930">
    <property type="entry name" value="Peptidase_M1"/>
</dbReference>
<keyword evidence="4 13" id="KW-0645">Protease</keyword>
<dbReference type="FunFam" id="1.10.390.10:FF:000001">
    <property type="entry name" value="Aminopeptidase"/>
    <property type="match status" value="1"/>
</dbReference>
<dbReference type="InterPro" id="IPR045357">
    <property type="entry name" value="Aminopeptidase_N-like_N"/>
</dbReference>
<dbReference type="AlphaFoldDB" id="U5QLW4"/>
<accession>U5QLW4</accession>
<gene>
    <name evidence="17" type="primary">pepN</name>
    <name evidence="17" type="ORF">GKIL_2363</name>
</gene>
<dbReference type="GO" id="GO:0016285">
    <property type="term" value="F:alanyl aminopeptidase activity"/>
    <property type="evidence" value="ECO:0007669"/>
    <property type="project" value="UniProtKB-EC"/>
</dbReference>
<keyword evidence="8 13" id="KW-0482">Metalloprotease</keyword>
<evidence type="ECO:0000256" key="8">
    <source>
        <dbReference type="ARBA" id="ARBA00023049"/>
    </source>
</evidence>
<evidence type="ECO:0000259" key="16">
    <source>
        <dbReference type="Pfam" id="PF17900"/>
    </source>
</evidence>
<evidence type="ECO:0000256" key="9">
    <source>
        <dbReference type="PIRSR" id="PIRSR634016-1"/>
    </source>
</evidence>
<comment type="catalytic activity">
    <reaction evidence="1">
        <text>Release of an N-terminal amino acid, Xaa-|-Yaa- from a peptide, amide or arylamide. Xaa is preferably Ala, but may be most amino acids including Pro (slow action). When a terminal hydrophobic residue is followed by a prolyl residue, the two may be released as an intact Xaa-Pro dipeptide.</text>
        <dbReference type="EC" id="3.4.11.2"/>
    </reaction>
</comment>
<dbReference type="InterPro" id="IPR050344">
    <property type="entry name" value="Peptidase_M1_aminopeptidases"/>
</dbReference>
<keyword evidence="6 13" id="KW-0378">Hydrolase</keyword>
<evidence type="ECO:0000256" key="1">
    <source>
        <dbReference type="ARBA" id="ARBA00000098"/>
    </source>
</evidence>
<feature type="domain" description="Peptidase M1 membrane alanine aminopeptidase" evidence="14">
    <location>
        <begin position="255"/>
        <end position="471"/>
    </location>
</feature>
<evidence type="ECO:0000313" key="17">
    <source>
        <dbReference type="EMBL" id="AGY58609.1"/>
    </source>
</evidence>
<protein>
    <recommendedName>
        <fullName evidence="13">Aminopeptidase</fullName>
        <ecNumber evidence="13">3.4.11.-</ecNumber>
    </recommendedName>
</protein>
<dbReference type="CDD" id="cd09601">
    <property type="entry name" value="M1_APN-Q_like"/>
    <property type="match status" value="1"/>
</dbReference>
<evidence type="ECO:0000256" key="11">
    <source>
        <dbReference type="PIRSR" id="PIRSR634016-3"/>
    </source>
</evidence>
<dbReference type="PANTHER" id="PTHR11533:SF174">
    <property type="entry name" value="PUROMYCIN-SENSITIVE AMINOPEPTIDASE-RELATED"/>
    <property type="match status" value="1"/>
</dbReference>
<dbReference type="EMBL" id="CP003587">
    <property type="protein sequence ID" value="AGY58609.1"/>
    <property type="molecule type" value="Genomic_DNA"/>
</dbReference>
<feature type="binding site" evidence="11">
    <location>
        <position position="331"/>
    </location>
    <ligand>
        <name>Zn(2+)</name>
        <dbReference type="ChEBI" id="CHEBI:29105"/>
        <note>catalytic</note>
    </ligand>
</feature>
<evidence type="ECO:0000313" key="18">
    <source>
        <dbReference type="Proteomes" id="UP000017396"/>
    </source>
</evidence>
<evidence type="ECO:0000256" key="5">
    <source>
        <dbReference type="ARBA" id="ARBA00022723"/>
    </source>
</evidence>
<dbReference type="STRING" id="1183438.GKIL_2363"/>